<name>A0A9Q8Y225_9LACT</name>
<evidence type="ECO:0000313" key="1">
    <source>
        <dbReference type="EMBL" id="USJ20202.1"/>
    </source>
</evidence>
<dbReference type="EMBL" id="CP086395">
    <property type="protein sequence ID" value="USJ20202.1"/>
    <property type="molecule type" value="Genomic_DNA"/>
</dbReference>
<reference evidence="1" key="1">
    <citation type="journal article" date="2022" name="Front. Microbiol.">
        <title>Feed Insects as a Reservoir of Granadaene-Producing Lactococci.</title>
        <authorList>
            <person name="Neuzil-Bunesova V."/>
            <person name="Ramirez Garcia A."/>
            <person name="Modrackova N."/>
            <person name="Makovska M."/>
            <person name="Sabolova M."/>
            <person name="Sproer C."/>
            <person name="Bunk B."/>
            <person name="Blom J."/>
            <person name="Schwab C."/>
        </authorList>
    </citation>
    <scope>NUCLEOTIDE SEQUENCE</scope>
    <source>
        <strain evidence="1">I4/6O</strain>
    </source>
</reference>
<protein>
    <submittedName>
        <fullName evidence="1">Uncharacterized protein</fullName>
    </submittedName>
</protein>
<dbReference type="Proteomes" id="UP001056730">
    <property type="component" value="Chromosome"/>
</dbReference>
<organism evidence="1 2">
    <name type="scientific">Lactococcus formosensis</name>
    <dbReference type="NCBI Taxonomy" id="1281486"/>
    <lineage>
        <taxon>Bacteria</taxon>
        <taxon>Bacillati</taxon>
        <taxon>Bacillota</taxon>
        <taxon>Bacilli</taxon>
        <taxon>Lactobacillales</taxon>
        <taxon>Streptococcaceae</taxon>
        <taxon>Lactococcus</taxon>
    </lineage>
</organism>
<dbReference type="RefSeq" id="WP_252175412.1">
    <property type="nucleotide sequence ID" value="NZ_CP086395.1"/>
</dbReference>
<accession>A0A9Q8Y225</accession>
<sequence>MKQIQNIVSETKAQLSKITSIENSYHNAVKNANDIPYQDMKVDKLKIARLQFDNEKETLKNSIIQGVNKDIESIKEKVTAAFIKPIDSNIADTLQLWLSAEKVSEIELRALAKQYQGEPLALRIIGQIAKKHNYQTSSFSLPSRSLEDYSAEIDGFANTVNMFISTYLGAFLKSVDANNQYRQSILQGIADNATKLENTLMEIIG</sequence>
<proteinExistence type="predicted"/>
<evidence type="ECO:0000313" key="2">
    <source>
        <dbReference type="Proteomes" id="UP001056730"/>
    </source>
</evidence>
<dbReference type="AlphaFoldDB" id="A0A9Q8Y225"/>
<dbReference type="KEGG" id="lfo:LMK00_10360"/>
<gene>
    <name evidence="1" type="ORF">LMK00_10360</name>
</gene>